<keyword evidence="4" id="KW-0378">Hydrolase</keyword>
<gene>
    <name evidence="4" type="ORF">LuPra_01251</name>
</gene>
<keyword evidence="5" id="KW-1185">Reference proteome</keyword>
<dbReference type="InterPro" id="IPR032466">
    <property type="entry name" value="Metal_Hydrolase"/>
</dbReference>
<evidence type="ECO:0000256" key="1">
    <source>
        <dbReference type="ARBA" id="ARBA00023239"/>
    </source>
</evidence>
<sequence>MSRVRSPLVGAITLAIVGVTLGVVAQPRGGGAPSQPPDASGECPPGTTEVRVGRCQKPEFPPPSILDYRPRSTLVTEQHLVPKAKFPVVDIHSHTGPTPDTIERLVGELDAMNVRVLVNLSGGSSPESIRQKTDYIKASKYPDRFRVFANVDWERADAPGWADKAVADLEASVKAGAIGLKIFKNLGLTTKKSDGSRLRLDDPVMNPVWQACARLDIPVLIHTAEPMEFFSSMDYKNERWLELALFPSRRNNAPGQPSFDELLGERDRMFAANPKTRYIAAHFGYYGHDLKRAAAALDQMPNVVLEVSAVLYEFGRQPRAAREFFIKYRDRILFGKDAYEPREYPYYWRVFETGDEYFDYYRNYHAFWKLYGMQLPDQVLRKIYHANALRVAPGLPRAGWS</sequence>
<dbReference type="SUPFAM" id="SSF51556">
    <property type="entry name" value="Metallo-dependent hydrolases"/>
    <property type="match status" value="1"/>
</dbReference>
<dbReference type="GO" id="GO:0016831">
    <property type="term" value="F:carboxy-lyase activity"/>
    <property type="evidence" value="ECO:0007669"/>
    <property type="project" value="InterPro"/>
</dbReference>
<dbReference type="STRING" id="1855912.LuPra_01251"/>
<dbReference type="OrthoDB" id="1407586at2"/>
<dbReference type="AlphaFoldDB" id="A0A143PIH8"/>
<name>A0A143PIH8_LUTPR</name>
<dbReference type="EMBL" id="CP015136">
    <property type="protein sequence ID" value="AMY08063.1"/>
    <property type="molecule type" value="Genomic_DNA"/>
</dbReference>
<dbReference type="Gene3D" id="3.20.20.140">
    <property type="entry name" value="Metal-dependent hydrolases"/>
    <property type="match status" value="1"/>
</dbReference>
<organism evidence="4 5">
    <name type="scientific">Luteitalea pratensis</name>
    <dbReference type="NCBI Taxonomy" id="1855912"/>
    <lineage>
        <taxon>Bacteria</taxon>
        <taxon>Pseudomonadati</taxon>
        <taxon>Acidobacteriota</taxon>
        <taxon>Vicinamibacteria</taxon>
        <taxon>Vicinamibacterales</taxon>
        <taxon>Vicinamibacteraceae</taxon>
        <taxon>Luteitalea</taxon>
    </lineage>
</organism>
<evidence type="ECO:0000313" key="4">
    <source>
        <dbReference type="EMBL" id="AMY08063.1"/>
    </source>
</evidence>
<dbReference type="KEGG" id="abac:LuPra_01251"/>
<dbReference type="Proteomes" id="UP000076079">
    <property type="component" value="Chromosome"/>
</dbReference>
<dbReference type="RefSeq" id="WP_110169931.1">
    <property type="nucleotide sequence ID" value="NZ_CP015136.1"/>
</dbReference>
<dbReference type="InterPro" id="IPR032465">
    <property type="entry name" value="ACMSD"/>
</dbReference>
<feature type="domain" description="Amidohydrolase-related" evidence="3">
    <location>
        <begin position="138"/>
        <end position="391"/>
    </location>
</feature>
<accession>A0A143PIH8</accession>
<evidence type="ECO:0000256" key="2">
    <source>
        <dbReference type="SAM" id="MobiDB-lite"/>
    </source>
</evidence>
<dbReference type="PANTHER" id="PTHR21240:SF28">
    <property type="entry name" value="ISO-OROTATE DECARBOXYLASE (EUROFUNG)"/>
    <property type="match status" value="1"/>
</dbReference>
<dbReference type="Pfam" id="PF04909">
    <property type="entry name" value="Amidohydro_2"/>
    <property type="match status" value="1"/>
</dbReference>
<reference evidence="5" key="2">
    <citation type="submission" date="2016-04" db="EMBL/GenBank/DDBJ databases">
        <title>First Complete Genome Sequence of a Subdivision 6 Acidobacterium.</title>
        <authorList>
            <person name="Huang S."/>
            <person name="Vieira S."/>
            <person name="Bunk B."/>
            <person name="Riedel T."/>
            <person name="Sproeer C."/>
            <person name="Overmann J."/>
        </authorList>
    </citation>
    <scope>NUCLEOTIDE SEQUENCE [LARGE SCALE GENOMIC DNA]</scope>
    <source>
        <strain evidence="5">DSM 100886 HEG_-6_39</strain>
    </source>
</reference>
<evidence type="ECO:0000259" key="3">
    <source>
        <dbReference type="Pfam" id="PF04909"/>
    </source>
</evidence>
<dbReference type="GO" id="GO:0005737">
    <property type="term" value="C:cytoplasm"/>
    <property type="evidence" value="ECO:0007669"/>
    <property type="project" value="TreeGrafter"/>
</dbReference>
<dbReference type="InterPro" id="IPR006680">
    <property type="entry name" value="Amidohydro-rel"/>
</dbReference>
<reference evidence="4 5" key="1">
    <citation type="journal article" date="2016" name="Genome Announc.">
        <title>First Complete Genome Sequence of a Subdivision 6 Acidobacterium Strain.</title>
        <authorList>
            <person name="Huang S."/>
            <person name="Vieira S."/>
            <person name="Bunk B."/>
            <person name="Riedel T."/>
            <person name="Sproer C."/>
            <person name="Overmann J."/>
        </authorList>
    </citation>
    <scope>NUCLEOTIDE SEQUENCE [LARGE SCALE GENOMIC DNA]</scope>
    <source>
        <strain evidence="5">DSM 100886 HEG_-6_39</strain>
    </source>
</reference>
<dbReference type="GO" id="GO:0016787">
    <property type="term" value="F:hydrolase activity"/>
    <property type="evidence" value="ECO:0007669"/>
    <property type="project" value="UniProtKB-KW"/>
</dbReference>
<protein>
    <submittedName>
        <fullName evidence="4">Putative metal-dependent hydrolase of the TIM-barrel fold protein</fullName>
    </submittedName>
</protein>
<evidence type="ECO:0000313" key="5">
    <source>
        <dbReference type="Proteomes" id="UP000076079"/>
    </source>
</evidence>
<proteinExistence type="predicted"/>
<dbReference type="PANTHER" id="PTHR21240">
    <property type="entry name" value="2-AMINO-3-CARBOXYLMUCONATE-6-SEMIALDEHYDE DECARBOXYLASE"/>
    <property type="match status" value="1"/>
</dbReference>
<keyword evidence="1" id="KW-0456">Lyase</keyword>
<feature type="region of interest" description="Disordered" evidence="2">
    <location>
        <begin position="28"/>
        <end position="62"/>
    </location>
</feature>
<dbReference type="GO" id="GO:0019748">
    <property type="term" value="P:secondary metabolic process"/>
    <property type="evidence" value="ECO:0007669"/>
    <property type="project" value="TreeGrafter"/>
</dbReference>